<organism evidence="1 2">
    <name type="scientific">Cephalotus follicularis</name>
    <name type="common">Albany pitcher plant</name>
    <dbReference type="NCBI Taxonomy" id="3775"/>
    <lineage>
        <taxon>Eukaryota</taxon>
        <taxon>Viridiplantae</taxon>
        <taxon>Streptophyta</taxon>
        <taxon>Embryophyta</taxon>
        <taxon>Tracheophyta</taxon>
        <taxon>Spermatophyta</taxon>
        <taxon>Magnoliopsida</taxon>
        <taxon>eudicotyledons</taxon>
        <taxon>Gunneridae</taxon>
        <taxon>Pentapetalae</taxon>
        <taxon>rosids</taxon>
        <taxon>fabids</taxon>
        <taxon>Oxalidales</taxon>
        <taxon>Cephalotaceae</taxon>
        <taxon>Cephalotus</taxon>
    </lineage>
</organism>
<accession>A0A1Q3D0T9</accession>
<dbReference type="AlphaFoldDB" id="A0A1Q3D0T9"/>
<protein>
    <recommendedName>
        <fullName evidence="3">Photosystem II 5 kDa protein, chloroplastic</fullName>
    </recommendedName>
</protein>
<name>A0A1Q3D0T9_CEPFO</name>
<dbReference type="PANTHER" id="PTHR34940:SF1">
    <property type="entry name" value="PHOTOSYSTEM II 5 KDA PROTEIN, CHLOROPLASTIC"/>
    <property type="match status" value="1"/>
</dbReference>
<comment type="caution">
    <text evidence="1">The sequence shown here is derived from an EMBL/GenBank/DDBJ whole genome shotgun (WGS) entry which is preliminary data.</text>
</comment>
<evidence type="ECO:0000313" key="1">
    <source>
        <dbReference type="EMBL" id="GAV86064.1"/>
    </source>
</evidence>
<dbReference type="PANTHER" id="PTHR34940">
    <property type="entry name" value="PHOTOSYSTEM II 5 KDA PROTEIN, CHLOROPLASTIC"/>
    <property type="match status" value="1"/>
</dbReference>
<sequence length="106" mass="11054">MASITMTAPLISSTILANQSPAAARRRFAVANAARGTEVENVKLNIDTKKESNNGRRDLMFAAAAAAACSFAGIAVAEGPKRGSAEAKKVYAPVCVTMPTARICRN</sequence>
<dbReference type="Proteomes" id="UP000187406">
    <property type="component" value="Unassembled WGS sequence"/>
</dbReference>
<evidence type="ECO:0000313" key="2">
    <source>
        <dbReference type="Proteomes" id="UP000187406"/>
    </source>
</evidence>
<gene>
    <name evidence="1" type="ORF">CFOL_v3_29497</name>
</gene>
<proteinExistence type="predicted"/>
<keyword evidence="2" id="KW-1185">Reference proteome</keyword>
<dbReference type="EMBL" id="BDDD01003790">
    <property type="protein sequence ID" value="GAV86064.1"/>
    <property type="molecule type" value="Genomic_DNA"/>
</dbReference>
<evidence type="ECO:0008006" key="3">
    <source>
        <dbReference type="Google" id="ProtNLM"/>
    </source>
</evidence>
<dbReference type="InParanoid" id="A0A1Q3D0T9"/>
<dbReference type="InterPro" id="IPR040296">
    <property type="entry name" value="PSBT"/>
</dbReference>
<reference evidence="2" key="1">
    <citation type="submission" date="2016-04" db="EMBL/GenBank/DDBJ databases">
        <title>Cephalotus genome sequencing.</title>
        <authorList>
            <person name="Fukushima K."/>
            <person name="Hasebe M."/>
            <person name="Fang X."/>
        </authorList>
    </citation>
    <scope>NUCLEOTIDE SEQUENCE [LARGE SCALE GENOMIC DNA]</scope>
    <source>
        <strain evidence="2">cv. St1</strain>
    </source>
</reference>
<dbReference type="STRING" id="3775.A0A1Q3D0T9"/>